<dbReference type="PANTHER" id="PTHR21240">
    <property type="entry name" value="2-AMINO-3-CARBOXYLMUCONATE-6-SEMIALDEHYDE DECARBOXYLASE"/>
    <property type="match status" value="1"/>
</dbReference>
<organism evidence="5">
    <name type="scientific">freshwater metagenome</name>
    <dbReference type="NCBI Taxonomy" id="449393"/>
    <lineage>
        <taxon>unclassified sequences</taxon>
        <taxon>metagenomes</taxon>
        <taxon>ecological metagenomes</taxon>
    </lineage>
</organism>
<dbReference type="Gene3D" id="3.20.20.140">
    <property type="entry name" value="Metal-dependent hydrolases"/>
    <property type="match status" value="1"/>
</dbReference>
<dbReference type="EMBL" id="CAEZYR010000087">
    <property type="protein sequence ID" value="CAB4756685.1"/>
    <property type="molecule type" value="Genomic_DNA"/>
</dbReference>
<gene>
    <name evidence="3" type="ORF">UFOPK2754_02149</name>
    <name evidence="4" type="ORF">UFOPK3139_02150</name>
    <name evidence="5" type="ORF">UFOPK3543_02874</name>
</gene>
<dbReference type="InterPro" id="IPR032465">
    <property type="entry name" value="ACMSD"/>
</dbReference>
<dbReference type="SUPFAM" id="SSF51556">
    <property type="entry name" value="Metallo-dependent hydrolases"/>
    <property type="match status" value="1"/>
</dbReference>
<evidence type="ECO:0000259" key="2">
    <source>
        <dbReference type="PROSITE" id="PS50003"/>
    </source>
</evidence>
<name>A0A6J7IV51_9ZZZZ</name>
<dbReference type="Pfam" id="PF04909">
    <property type="entry name" value="Amidohydro_2"/>
    <property type="match status" value="1"/>
</dbReference>
<protein>
    <submittedName>
        <fullName evidence="5">Unannotated protein</fullName>
    </submittedName>
</protein>
<keyword evidence="1" id="KW-0456">Lyase</keyword>
<evidence type="ECO:0000313" key="3">
    <source>
        <dbReference type="EMBL" id="CAB4756685.1"/>
    </source>
</evidence>
<feature type="domain" description="PH" evidence="2">
    <location>
        <begin position="1"/>
        <end position="25"/>
    </location>
</feature>
<sequence length="386" mass="43211">MLISADSHVVEPHDLWVEALPASLTDQAPRAVQDPSNHHWYFEMPGHARGVDLTLSRTAGISNADVGARLAADPSAWIGARGGHDPHERLRDLWADGVHADVLYPTAGLSLLQLDDASFQAACLRVYNDWLAEFCKTDPDRLLGIALLPLWDIDEGVRELERAKALGLRGGLFWTSPPADRGHSFFTAHYEKLWAAAAALEMPLSIHILAGHRTKNSVAKFGKSIEDTFYFGFESRDEVQRSIVELIAAGVFQRHPKLNIVAAEAGIDYAARLERRIDSTFGRFLSLMETPLTEKPSHYFRNNVWCTYIADPVGLNNLRFTGADHFMWSNDYPHGSATWPRSNESVSQECEEFGIDADTRDKLTWKNVARLYDIDLDVVRDPSPHL</sequence>
<dbReference type="GO" id="GO:0005737">
    <property type="term" value="C:cytoplasm"/>
    <property type="evidence" value="ECO:0007669"/>
    <property type="project" value="TreeGrafter"/>
</dbReference>
<proteinExistence type="predicted"/>
<dbReference type="GO" id="GO:0016787">
    <property type="term" value="F:hydrolase activity"/>
    <property type="evidence" value="ECO:0007669"/>
    <property type="project" value="InterPro"/>
</dbReference>
<dbReference type="EMBL" id="CAFABA010000100">
    <property type="protein sequence ID" value="CAB4834648.1"/>
    <property type="molecule type" value="Genomic_DNA"/>
</dbReference>
<accession>A0A6J7IV51</accession>
<dbReference type="GO" id="GO:0016831">
    <property type="term" value="F:carboxy-lyase activity"/>
    <property type="evidence" value="ECO:0007669"/>
    <property type="project" value="InterPro"/>
</dbReference>
<dbReference type="AlphaFoldDB" id="A0A6J7IV51"/>
<dbReference type="InterPro" id="IPR032466">
    <property type="entry name" value="Metal_Hydrolase"/>
</dbReference>
<reference evidence="5" key="1">
    <citation type="submission" date="2020-05" db="EMBL/GenBank/DDBJ databases">
        <authorList>
            <person name="Chiriac C."/>
            <person name="Salcher M."/>
            <person name="Ghai R."/>
            <person name="Kavagutti S V."/>
        </authorList>
    </citation>
    <scope>NUCLEOTIDE SEQUENCE</scope>
</reference>
<dbReference type="PROSITE" id="PS50003">
    <property type="entry name" value="PH_DOMAIN"/>
    <property type="match status" value="1"/>
</dbReference>
<dbReference type="GO" id="GO:0019748">
    <property type="term" value="P:secondary metabolic process"/>
    <property type="evidence" value="ECO:0007669"/>
    <property type="project" value="TreeGrafter"/>
</dbReference>
<dbReference type="InterPro" id="IPR001849">
    <property type="entry name" value="PH_domain"/>
</dbReference>
<dbReference type="EMBL" id="CAFBMH010000167">
    <property type="protein sequence ID" value="CAB4934601.1"/>
    <property type="molecule type" value="Genomic_DNA"/>
</dbReference>
<dbReference type="InterPro" id="IPR006680">
    <property type="entry name" value="Amidohydro-rel"/>
</dbReference>
<dbReference type="PANTHER" id="PTHR21240:SF28">
    <property type="entry name" value="ISO-OROTATE DECARBOXYLASE (EUROFUNG)"/>
    <property type="match status" value="1"/>
</dbReference>
<evidence type="ECO:0000313" key="4">
    <source>
        <dbReference type="EMBL" id="CAB4834648.1"/>
    </source>
</evidence>
<evidence type="ECO:0000313" key="5">
    <source>
        <dbReference type="EMBL" id="CAB4934601.1"/>
    </source>
</evidence>
<evidence type="ECO:0000256" key="1">
    <source>
        <dbReference type="ARBA" id="ARBA00023239"/>
    </source>
</evidence>